<sequence>MKNSNRQKVKKRREVDNQALSPLFPFIITASRLFTSYIF</sequence>
<accession>A0AAU8B1M0</accession>
<protein>
    <submittedName>
        <fullName evidence="1">Uncharacterized protein</fullName>
    </submittedName>
</protein>
<reference evidence="1" key="1">
    <citation type="submission" date="2024-03" db="EMBL/GenBank/DDBJ databases">
        <title>Diverse circular DNA viruses in blood, oral, and fecal samples of captive lemurs.</title>
        <authorList>
            <person name="Paietta E.N."/>
            <person name="Kraberger S."/>
            <person name="Lund M.C."/>
            <person name="Custer J.M."/>
            <person name="Vargas K.M."/>
            <person name="Ehmke E.E."/>
            <person name="Yoder A.D."/>
            <person name="Varsani A."/>
        </authorList>
    </citation>
    <scope>NUCLEOTIDE SEQUENCE</scope>
    <source>
        <strain evidence="1">Duke_24FS_1</strain>
    </source>
</reference>
<dbReference type="EMBL" id="PP511520">
    <property type="protein sequence ID" value="XCD04899.1"/>
    <property type="molecule type" value="Genomic_DNA"/>
</dbReference>
<organism evidence="1">
    <name type="scientific">Dulem virus 41</name>
    <dbReference type="NCBI Taxonomy" id="3145759"/>
    <lineage>
        <taxon>Viruses</taxon>
        <taxon>Duplodnaviria</taxon>
        <taxon>Heunggongvirae</taxon>
        <taxon>Uroviricota</taxon>
        <taxon>Caudoviricetes</taxon>
    </lineage>
</organism>
<evidence type="ECO:0000313" key="1">
    <source>
        <dbReference type="EMBL" id="XCD04899.1"/>
    </source>
</evidence>
<name>A0AAU8B1M0_9CAUD</name>
<proteinExistence type="predicted"/>